<name>T1GQV5_MEGSC</name>
<dbReference type="PANTHER" id="PTHR31107">
    <property type="entry name" value="APOPTOGENIC PROTEIN 1, MITOCHONDRIAL"/>
    <property type="match status" value="1"/>
</dbReference>
<proteinExistence type="inferred from homology"/>
<dbReference type="InterPro" id="IPR018796">
    <property type="entry name" value="COA8"/>
</dbReference>
<dbReference type="Proteomes" id="UP000015102">
    <property type="component" value="Unassembled WGS sequence"/>
</dbReference>
<dbReference type="EMBL" id="CAQQ02042065">
    <property type="status" value="NOT_ANNOTATED_CDS"/>
    <property type="molecule type" value="Genomic_DNA"/>
</dbReference>
<reference evidence="7" key="2">
    <citation type="submission" date="2015-06" db="UniProtKB">
        <authorList>
            <consortium name="EnsemblMetazoa"/>
        </authorList>
    </citation>
    <scope>IDENTIFICATION</scope>
</reference>
<evidence type="ECO:0008006" key="9">
    <source>
        <dbReference type="Google" id="ProtNLM"/>
    </source>
</evidence>
<keyword evidence="8" id="KW-1185">Reference proteome</keyword>
<evidence type="ECO:0000256" key="3">
    <source>
        <dbReference type="ARBA" id="ARBA00022792"/>
    </source>
</evidence>
<accession>T1GQV5</accession>
<evidence type="ECO:0000313" key="7">
    <source>
        <dbReference type="EnsemblMetazoa" id="MESCA006020-PA"/>
    </source>
</evidence>
<protein>
    <recommendedName>
        <fullName evidence="9">Apoptogenic protein 1, mitochondrial</fullName>
    </recommendedName>
</protein>
<evidence type="ECO:0000256" key="5">
    <source>
        <dbReference type="ARBA" id="ARBA00023128"/>
    </source>
</evidence>
<dbReference type="STRING" id="36166.T1GQV5"/>
<evidence type="ECO:0000313" key="8">
    <source>
        <dbReference type="Proteomes" id="UP000015102"/>
    </source>
</evidence>
<comment type="similarity">
    <text evidence="2">Belongs to the COA8 family.</text>
</comment>
<dbReference type="PANTHER" id="PTHR31107:SF2">
    <property type="entry name" value="CYTOCHROME C OXIDASE ASSEMBLY FACTOR 8"/>
    <property type="match status" value="1"/>
</dbReference>
<keyword evidence="3" id="KW-0999">Mitochondrion inner membrane</keyword>
<evidence type="ECO:0000256" key="4">
    <source>
        <dbReference type="ARBA" id="ARBA00022946"/>
    </source>
</evidence>
<dbReference type="EMBL" id="CAQQ02042066">
    <property type="status" value="NOT_ANNOTATED_CDS"/>
    <property type="molecule type" value="Genomic_DNA"/>
</dbReference>
<dbReference type="AlphaFoldDB" id="T1GQV5"/>
<sequence>RLNNLHFSSVRISCFSYFSKTNYKLHLFVYNLLTGEMRVTAKLWRPLSSKPNPMSITSDYIGPPDKESNLRPYVRHIPPNETSLEKRLRESRIMVEEWNHEFWSRHNKRFYEEKEEFLKLHKTADDSEVSADKLSEFYKSFLDKNHKIHLLYNISWYCKNFDLLILATQVNIHNFLLKLKKKR</sequence>
<dbReference type="GO" id="GO:0005743">
    <property type="term" value="C:mitochondrial inner membrane"/>
    <property type="evidence" value="ECO:0007669"/>
    <property type="project" value="UniProtKB-SubCell"/>
</dbReference>
<evidence type="ECO:0000256" key="6">
    <source>
        <dbReference type="ARBA" id="ARBA00023136"/>
    </source>
</evidence>
<keyword evidence="6" id="KW-0472">Membrane</keyword>
<dbReference type="Pfam" id="PF10231">
    <property type="entry name" value="COA8"/>
    <property type="match status" value="1"/>
</dbReference>
<evidence type="ECO:0000256" key="1">
    <source>
        <dbReference type="ARBA" id="ARBA00004443"/>
    </source>
</evidence>
<evidence type="ECO:0000256" key="2">
    <source>
        <dbReference type="ARBA" id="ARBA00005453"/>
    </source>
</evidence>
<reference evidence="8" key="1">
    <citation type="submission" date="2013-02" db="EMBL/GenBank/DDBJ databases">
        <authorList>
            <person name="Hughes D."/>
        </authorList>
    </citation>
    <scope>NUCLEOTIDE SEQUENCE</scope>
    <source>
        <strain>Durham</strain>
        <strain evidence="8">NC isolate 2 -- Noor lab</strain>
    </source>
</reference>
<dbReference type="OMA" id="AWNQEFW"/>
<dbReference type="GO" id="GO:0097193">
    <property type="term" value="P:intrinsic apoptotic signaling pathway"/>
    <property type="evidence" value="ECO:0007669"/>
    <property type="project" value="InterPro"/>
</dbReference>
<keyword evidence="5" id="KW-0496">Mitochondrion</keyword>
<keyword evidence="4" id="KW-0809">Transit peptide</keyword>
<organism evidence="7 8">
    <name type="scientific">Megaselia scalaris</name>
    <name type="common">Humpbacked fly</name>
    <name type="synonym">Phora scalaris</name>
    <dbReference type="NCBI Taxonomy" id="36166"/>
    <lineage>
        <taxon>Eukaryota</taxon>
        <taxon>Metazoa</taxon>
        <taxon>Ecdysozoa</taxon>
        <taxon>Arthropoda</taxon>
        <taxon>Hexapoda</taxon>
        <taxon>Insecta</taxon>
        <taxon>Pterygota</taxon>
        <taxon>Neoptera</taxon>
        <taxon>Endopterygota</taxon>
        <taxon>Diptera</taxon>
        <taxon>Brachycera</taxon>
        <taxon>Muscomorpha</taxon>
        <taxon>Platypezoidea</taxon>
        <taxon>Phoridae</taxon>
        <taxon>Megaseliini</taxon>
        <taxon>Megaselia</taxon>
    </lineage>
</organism>
<dbReference type="EnsemblMetazoa" id="MESCA006020-RA">
    <property type="protein sequence ID" value="MESCA006020-PA"/>
    <property type="gene ID" value="MESCA006020"/>
</dbReference>
<comment type="subcellular location">
    <subcellularLocation>
        <location evidence="1">Mitochondrion inner membrane</location>
        <topology evidence="1">Peripheral membrane protein</topology>
        <orientation evidence="1">Matrix side</orientation>
    </subcellularLocation>
</comment>
<dbReference type="HOGENOM" id="CLU_118274_0_0_1"/>